<proteinExistence type="inferred from homology"/>
<dbReference type="Proteomes" id="UP000265719">
    <property type="component" value="Chromosome"/>
</dbReference>
<dbReference type="AlphaFoldDB" id="A0AA97LZH8"/>
<organism evidence="2 3">
    <name type="scientific">Thermobifida halotolerans</name>
    <dbReference type="NCBI Taxonomy" id="483545"/>
    <lineage>
        <taxon>Bacteria</taxon>
        <taxon>Bacillati</taxon>
        <taxon>Actinomycetota</taxon>
        <taxon>Actinomycetes</taxon>
        <taxon>Streptosporangiales</taxon>
        <taxon>Nocardiopsidaceae</taxon>
        <taxon>Thermobifida</taxon>
    </lineage>
</organism>
<accession>A0AA97LZH8</accession>
<dbReference type="Pfam" id="PF03881">
    <property type="entry name" value="Fructosamin_kin"/>
    <property type="match status" value="1"/>
</dbReference>
<evidence type="ECO:0000313" key="2">
    <source>
        <dbReference type="EMBL" id="UOE20814.1"/>
    </source>
</evidence>
<dbReference type="RefSeq" id="WP_119267711.1">
    <property type="nucleotide sequence ID" value="NZ_CP063196.1"/>
</dbReference>
<dbReference type="KEGG" id="thao:NI17_006390"/>
<dbReference type="PANTHER" id="PTHR12149:SF8">
    <property type="entry name" value="PROTEIN-RIBULOSAMINE 3-KINASE"/>
    <property type="match status" value="1"/>
</dbReference>
<dbReference type="PIRSF" id="PIRSF006221">
    <property type="entry name" value="Ketosamine-3-kinase"/>
    <property type="match status" value="1"/>
</dbReference>
<keyword evidence="1" id="KW-0808">Transferase</keyword>
<dbReference type="GO" id="GO:0016301">
    <property type="term" value="F:kinase activity"/>
    <property type="evidence" value="ECO:0007669"/>
    <property type="project" value="UniProtKB-UniRule"/>
</dbReference>
<protein>
    <submittedName>
        <fullName evidence="2">Fructosamine kinase family protein</fullName>
    </submittedName>
</protein>
<evidence type="ECO:0000313" key="3">
    <source>
        <dbReference type="Proteomes" id="UP000265719"/>
    </source>
</evidence>
<keyword evidence="1 2" id="KW-0418">Kinase</keyword>
<dbReference type="InterPro" id="IPR011009">
    <property type="entry name" value="Kinase-like_dom_sf"/>
</dbReference>
<comment type="similarity">
    <text evidence="1">Belongs to the fructosamine kinase family.</text>
</comment>
<dbReference type="PANTHER" id="PTHR12149">
    <property type="entry name" value="FRUCTOSAMINE 3 KINASE-RELATED PROTEIN"/>
    <property type="match status" value="1"/>
</dbReference>
<dbReference type="InterPro" id="IPR016477">
    <property type="entry name" value="Fructo-/Ketosamine-3-kinase"/>
</dbReference>
<dbReference type="SUPFAM" id="SSF56112">
    <property type="entry name" value="Protein kinase-like (PK-like)"/>
    <property type="match status" value="1"/>
</dbReference>
<name>A0AA97LZH8_9ACTN</name>
<dbReference type="Gene3D" id="3.30.200.20">
    <property type="entry name" value="Phosphorylase Kinase, domain 1"/>
    <property type="match status" value="1"/>
</dbReference>
<reference evidence="2" key="1">
    <citation type="submission" date="2020-10" db="EMBL/GenBank/DDBJ databases">
        <title>De novo genome project of the cellulose decomposer Thermobifida halotolerans type strain.</title>
        <authorList>
            <person name="Nagy I."/>
            <person name="Horvath B."/>
            <person name="Kukolya J."/>
            <person name="Nagy I."/>
            <person name="Orsini M."/>
        </authorList>
    </citation>
    <scope>NUCLEOTIDE SEQUENCE</scope>
    <source>
        <strain evidence="2">DSM 44931</strain>
    </source>
</reference>
<dbReference type="EMBL" id="CP063196">
    <property type="protein sequence ID" value="UOE20814.1"/>
    <property type="molecule type" value="Genomic_DNA"/>
</dbReference>
<sequence length="303" mass="34095">MTDQSSPRPAAPDTDALLARRLAAAGLEVRSLRPVTGGMAAVARIATLSDGSEVFAKTLTPVPGPDLFEVEAEGLAALRDLGGVATPEAVRVAPDVLVLRALRPRPDTPRFWERLGRAVAALHTTTVTDRFGWHRDGWLGRMRQDNTWHDSGHEFYARRRILRWLPEPHVRAAFDREDRRALERLCERLPEIVPDIPASLTHGDLWTTNIIADERGEPVLVDPAVSYNWPETDISMLWCTPRPPESDHFFAAYEEAARPEPGWRERLPVLYLRELLCVIAHGDDHWGAADRVREVIAPFRRRG</sequence>
<gene>
    <name evidence="2" type="ORF">NI17_006390</name>
</gene>
<evidence type="ECO:0000256" key="1">
    <source>
        <dbReference type="PIRNR" id="PIRNR006221"/>
    </source>
</evidence>
<dbReference type="Gene3D" id="3.90.1200.10">
    <property type="match status" value="1"/>
</dbReference>
<keyword evidence="3" id="KW-1185">Reference proteome</keyword>